<keyword evidence="3" id="KW-1185">Reference proteome</keyword>
<comment type="caution">
    <text evidence="2">The sequence shown here is derived from an EMBL/GenBank/DDBJ whole genome shotgun (WGS) entry which is preliminary data.</text>
</comment>
<protein>
    <recommendedName>
        <fullName evidence="4">Capsule assembly Wzi family protein</fullName>
    </recommendedName>
</protein>
<evidence type="ECO:0000313" key="3">
    <source>
        <dbReference type="Proteomes" id="UP000285794"/>
    </source>
</evidence>
<reference evidence="2 3" key="1">
    <citation type="submission" date="2018-07" db="EMBL/GenBank/DDBJ databases">
        <title>Draft genome sequence of Ancylomarina sp. M1P.</title>
        <authorList>
            <person name="Yadav S."/>
            <person name="Villanueva L."/>
            <person name="Damste J.S.S."/>
        </authorList>
    </citation>
    <scope>NUCLEOTIDE SEQUENCE [LARGE SCALE GENOMIC DNA]</scope>
    <source>
        <strain evidence="2 3">M1P</strain>
    </source>
</reference>
<evidence type="ECO:0008006" key="4">
    <source>
        <dbReference type="Google" id="ProtNLM"/>
    </source>
</evidence>
<evidence type="ECO:0000313" key="2">
    <source>
        <dbReference type="EMBL" id="RRG19085.1"/>
    </source>
</evidence>
<feature type="chain" id="PRO_5019098847" description="Capsule assembly Wzi family protein" evidence="1">
    <location>
        <begin position="35"/>
        <end position="504"/>
    </location>
</feature>
<evidence type="ECO:0000256" key="1">
    <source>
        <dbReference type="SAM" id="SignalP"/>
    </source>
</evidence>
<sequence length="504" mass="56975">MILPINLKMTKSKLVISSLLGGALLLCFSATTVAQKKEIQYKVEASAQASSESTLPFWLVSNRNGIIPDKKSERLYLGFNKNYNRNEVFDWTLGADAAISSGFHKTALVNQYYIGLKYTKIKLFLGAKNPEIDLDGLSFTNGNLIMAGNARPYPKIEIGSIDYINVPYTNGWLGVKAVLSNGWLLDDRYVSHVNLHHKNFFIRFGKEKGFSLEAGIDHYVQWTGISPVYGQLEGGLKAFAKILIAKEGAVLTTSNGGTSRNEADNSLGNHIGQNQVKLNYNLNKFSVSFFMKNMFEDRSGEVRKIYNVRDIYYGLHLKLHQIKIVKSILVEYYSSLHQGSDEIAPDGSVCGYDSYFNNSIYRSGWSNYHRGFGLPLNSPSTINDDNSIYFLNTSMKAFNFGFTGAYKKLQYLFKATMYKNYGQVYPVVNDKSLPIEDWTVRKEFTVDPQEYQKHFLLELSLPQNKIPFDISASFAYDSGDIYKENFGLMLKISRTGFISNMLKK</sequence>
<keyword evidence="1" id="KW-0732">Signal</keyword>
<feature type="signal peptide" evidence="1">
    <location>
        <begin position="1"/>
        <end position="34"/>
    </location>
</feature>
<name>A0A425XWR7_9BACT</name>
<gene>
    <name evidence="2" type="ORF">DWB61_16995</name>
</gene>
<dbReference type="AlphaFoldDB" id="A0A425XWR7"/>
<proteinExistence type="predicted"/>
<dbReference type="Proteomes" id="UP000285794">
    <property type="component" value="Unassembled WGS sequence"/>
</dbReference>
<dbReference type="Gene3D" id="2.40.160.130">
    <property type="entry name" value="Capsule assembly protein Wzi"/>
    <property type="match status" value="1"/>
</dbReference>
<accession>A0A425XWR7</accession>
<organism evidence="2 3">
    <name type="scientific">Ancylomarina euxinus</name>
    <dbReference type="NCBI Taxonomy" id="2283627"/>
    <lineage>
        <taxon>Bacteria</taxon>
        <taxon>Pseudomonadati</taxon>
        <taxon>Bacteroidota</taxon>
        <taxon>Bacteroidia</taxon>
        <taxon>Marinilabiliales</taxon>
        <taxon>Marinifilaceae</taxon>
        <taxon>Ancylomarina</taxon>
    </lineage>
</organism>
<dbReference type="InterPro" id="IPR038636">
    <property type="entry name" value="Wzi_sf"/>
</dbReference>
<dbReference type="EMBL" id="QQWG01000027">
    <property type="protein sequence ID" value="RRG19085.1"/>
    <property type="molecule type" value="Genomic_DNA"/>
</dbReference>